<organism evidence="2 3">
    <name type="scientific">Humitalea rosea</name>
    <dbReference type="NCBI Taxonomy" id="990373"/>
    <lineage>
        <taxon>Bacteria</taxon>
        <taxon>Pseudomonadati</taxon>
        <taxon>Pseudomonadota</taxon>
        <taxon>Alphaproteobacteria</taxon>
        <taxon>Acetobacterales</taxon>
        <taxon>Roseomonadaceae</taxon>
        <taxon>Humitalea</taxon>
    </lineage>
</organism>
<sequence length="311" mass="34816">MLRNLGSNYVCRQSSSDISQFSLENEIRNVLDGPKNGHFAFHTMAGDSSPWWQVDFGRSMPLEALVVFNREKYRERATSLQAWMSDDGQAWEKFFDNKNIAEGERIFGGVYTGPRTVWMPGLSARFVRLTADKGHILHLDGVVFYQSVDDCNASLLAEVVRQVDGGADEVGRVNLTRSNVNFAEIEDFVERNGPFSKKVGLTFIRYLADCGLDIAEGFPEKLGLGSIEDGYAAMVRGYISSDLDRARKAYRNLVNFSPDYSGLLELHEMLLAASGGGERGDYQTDYLGSGRYPLGRHACRRRRCQSFRASA</sequence>
<dbReference type="EMBL" id="QKYU01000002">
    <property type="protein sequence ID" value="PZW50336.1"/>
    <property type="molecule type" value="Genomic_DNA"/>
</dbReference>
<feature type="domain" description="F5/8 type C" evidence="1">
    <location>
        <begin position="1"/>
        <end position="131"/>
    </location>
</feature>
<accession>A0A2W7IRW1</accession>
<dbReference type="PROSITE" id="PS50022">
    <property type="entry name" value="FA58C_3"/>
    <property type="match status" value="1"/>
</dbReference>
<comment type="caution">
    <text evidence="2">The sequence shown here is derived from an EMBL/GenBank/DDBJ whole genome shotgun (WGS) entry which is preliminary data.</text>
</comment>
<dbReference type="RefSeq" id="WP_111396503.1">
    <property type="nucleotide sequence ID" value="NZ_QKYU01000002.1"/>
</dbReference>
<dbReference type="Gene3D" id="2.60.120.260">
    <property type="entry name" value="Galactose-binding domain-like"/>
    <property type="match status" value="1"/>
</dbReference>
<dbReference type="InterPro" id="IPR008979">
    <property type="entry name" value="Galactose-bd-like_sf"/>
</dbReference>
<dbReference type="SUPFAM" id="SSF49785">
    <property type="entry name" value="Galactose-binding domain-like"/>
    <property type="match status" value="1"/>
</dbReference>
<dbReference type="OrthoDB" id="1997677at2"/>
<evidence type="ECO:0000259" key="1">
    <source>
        <dbReference type="PROSITE" id="PS50022"/>
    </source>
</evidence>
<evidence type="ECO:0000313" key="3">
    <source>
        <dbReference type="Proteomes" id="UP000249688"/>
    </source>
</evidence>
<dbReference type="AlphaFoldDB" id="A0A2W7IRW1"/>
<proteinExistence type="predicted"/>
<dbReference type="Proteomes" id="UP000249688">
    <property type="component" value="Unassembled WGS sequence"/>
</dbReference>
<name>A0A2W7IRW1_9PROT</name>
<keyword evidence="3" id="KW-1185">Reference proteome</keyword>
<evidence type="ECO:0000313" key="2">
    <source>
        <dbReference type="EMBL" id="PZW50336.1"/>
    </source>
</evidence>
<dbReference type="Pfam" id="PF00754">
    <property type="entry name" value="F5_F8_type_C"/>
    <property type="match status" value="1"/>
</dbReference>
<reference evidence="2 3" key="1">
    <citation type="submission" date="2018-06" db="EMBL/GenBank/DDBJ databases">
        <title>Genomic Encyclopedia of Archaeal and Bacterial Type Strains, Phase II (KMG-II): from individual species to whole genera.</title>
        <authorList>
            <person name="Goeker M."/>
        </authorList>
    </citation>
    <scope>NUCLEOTIDE SEQUENCE [LARGE SCALE GENOMIC DNA]</scope>
    <source>
        <strain evidence="2 3">DSM 24525</strain>
    </source>
</reference>
<gene>
    <name evidence="2" type="ORF">C8P66_10224</name>
</gene>
<protein>
    <submittedName>
        <fullName evidence="2">F5/8 type C domain-containing protein</fullName>
    </submittedName>
</protein>
<dbReference type="InterPro" id="IPR000421">
    <property type="entry name" value="FA58C"/>
</dbReference>